<comment type="caution">
    <text evidence="1">The sequence shown here is derived from an EMBL/GenBank/DDBJ whole genome shotgun (WGS) entry which is preliminary data.</text>
</comment>
<proteinExistence type="predicted"/>
<gene>
    <name evidence="1" type="ORF">EZS28_032947</name>
</gene>
<evidence type="ECO:0000313" key="1">
    <source>
        <dbReference type="EMBL" id="KAA6371525.1"/>
    </source>
</evidence>
<accession>A0A5J4UP50</accession>
<reference evidence="1 2" key="1">
    <citation type="submission" date="2019-03" db="EMBL/GenBank/DDBJ databases">
        <title>Single cell metagenomics reveals metabolic interactions within the superorganism composed of flagellate Streblomastix strix and complex community of Bacteroidetes bacteria on its surface.</title>
        <authorList>
            <person name="Treitli S.C."/>
            <person name="Kolisko M."/>
            <person name="Husnik F."/>
            <person name="Keeling P."/>
            <person name="Hampl V."/>
        </authorList>
    </citation>
    <scope>NUCLEOTIDE SEQUENCE [LARGE SCALE GENOMIC DNA]</scope>
    <source>
        <strain evidence="1">ST1C</strain>
    </source>
</reference>
<dbReference type="AlphaFoldDB" id="A0A5J4UP50"/>
<dbReference type="EMBL" id="SNRW01014382">
    <property type="protein sequence ID" value="KAA6371525.1"/>
    <property type="molecule type" value="Genomic_DNA"/>
</dbReference>
<protein>
    <submittedName>
        <fullName evidence="1">Uncharacterized protein</fullName>
    </submittedName>
</protein>
<organism evidence="1 2">
    <name type="scientific">Streblomastix strix</name>
    <dbReference type="NCBI Taxonomy" id="222440"/>
    <lineage>
        <taxon>Eukaryota</taxon>
        <taxon>Metamonada</taxon>
        <taxon>Preaxostyla</taxon>
        <taxon>Oxymonadida</taxon>
        <taxon>Streblomastigidae</taxon>
        <taxon>Streblomastix</taxon>
    </lineage>
</organism>
<sequence length="249" mass="28362">ENAAALALFFKVSGFKEVQTQGKILYQIKKKLITAIKKVWKEESVYSLDNLLKVQEKQAKNIDCFSEKTLMGCIIVSIMNFSVFKLAQVMRTSAVQAENSSWMIYSSTWKGENGGDFCIFTNACMNIRFQSFDCPSGQTNAEVDYFRTIFGISQEFISLLPQIFGPKTVHEIMKLASTDLTYIFISIRSLSIIKLIAIGATRQQVNRFTRHKKGPATMARFYVKNINDELRERLATFKRRGLANKKVNS</sequence>
<evidence type="ECO:0000313" key="2">
    <source>
        <dbReference type="Proteomes" id="UP000324800"/>
    </source>
</evidence>
<name>A0A5J4UP50_9EUKA</name>
<dbReference type="Proteomes" id="UP000324800">
    <property type="component" value="Unassembled WGS sequence"/>
</dbReference>
<feature type="non-terminal residue" evidence="1">
    <location>
        <position position="1"/>
    </location>
</feature>